<dbReference type="Pfam" id="PF14497">
    <property type="entry name" value="GST_C_3"/>
    <property type="match status" value="1"/>
</dbReference>
<dbReference type="PROSITE" id="PS50405">
    <property type="entry name" value="GST_CTER"/>
    <property type="match status" value="1"/>
</dbReference>
<keyword evidence="3" id="KW-0808">Transferase</keyword>
<dbReference type="Proteomes" id="UP000051660">
    <property type="component" value="Unassembled WGS sequence"/>
</dbReference>
<dbReference type="GO" id="GO:0016740">
    <property type="term" value="F:transferase activity"/>
    <property type="evidence" value="ECO:0007669"/>
    <property type="project" value="UniProtKB-KW"/>
</dbReference>
<dbReference type="InterPro" id="IPR036282">
    <property type="entry name" value="Glutathione-S-Trfase_C_sf"/>
</dbReference>
<dbReference type="Gene3D" id="3.40.30.10">
    <property type="entry name" value="Glutaredoxin"/>
    <property type="match status" value="1"/>
</dbReference>
<protein>
    <submittedName>
        <fullName evidence="3">Glutathione S-transferase</fullName>
    </submittedName>
</protein>
<evidence type="ECO:0000259" key="1">
    <source>
        <dbReference type="PROSITE" id="PS50404"/>
    </source>
</evidence>
<feature type="domain" description="GST C-terminal" evidence="2">
    <location>
        <begin position="85"/>
        <end position="205"/>
    </location>
</feature>
<dbReference type="RefSeq" id="WP_057856804.1">
    <property type="nucleotide sequence ID" value="NZ_LLYB01000043.1"/>
</dbReference>
<feature type="domain" description="GST N-terminal" evidence="1">
    <location>
        <begin position="1"/>
        <end position="80"/>
    </location>
</feature>
<comment type="caution">
    <text evidence="3">The sequence shown here is derived from an EMBL/GenBank/DDBJ whole genome shotgun (WGS) entry which is preliminary data.</text>
</comment>
<dbReference type="SFLD" id="SFLDG00358">
    <property type="entry name" value="Main_(cytGST)"/>
    <property type="match status" value="1"/>
</dbReference>
<dbReference type="SFLD" id="SFLDG01150">
    <property type="entry name" value="Main.1:_Beta-like"/>
    <property type="match status" value="1"/>
</dbReference>
<evidence type="ECO:0000259" key="2">
    <source>
        <dbReference type="PROSITE" id="PS50405"/>
    </source>
</evidence>
<dbReference type="InterPro" id="IPR004046">
    <property type="entry name" value="GST_C"/>
</dbReference>
<accession>A0A0R3N485</accession>
<dbReference type="STRING" id="722472.SAMN05444321_4070"/>
<proteinExistence type="predicted"/>
<dbReference type="CDD" id="cd03188">
    <property type="entry name" value="GST_C_Beta"/>
    <property type="match status" value="1"/>
</dbReference>
<dbReference type="InterPro" id="IPR036249">
    <property type="entry name" value="Thioredoxin-like_sf"/>
</dbReference>
<dbReference type="CDD" id="cd03057">
    <property type="entry name" value="GST_N_Beta"/>
    <property type="match status" value="1"/>
</dbReference>
<dbReference type="InterPro" id="IPR004045">
    <property type="entry name" value="Glutathione_S-Trfase_N"/>
</dbReference>
<dbReference type="PANTHER" id="PTHR44051:SF8">
    <property type="entry name" value="GLUTATHIONE S-TRANSFERASE GSTA"/>
    <property type="match status" value="1"/>
</dbReference>
<dbReference type="AlphaFoldDB" id="A0A0R3N485"/>
<dbReference type="PROSITE" id="PS50404">
    <property type="entry name" value="GST_NTER"/>
    <property type="match status" value="1"/>
</dbReference>
<organism evidence="3 4">
    <name type="scientific">Bradyrhizobium lablabi</name>
    <dbReference type="NCBI Taxonomy" id="722472"/>
    <lineage>
        <taxon>Bacteria</taxon>
        <taxon>Pseudomonadati</taxon>
        <taxon>Pseudomonadota</taxon>
        <taxon>Alphaproteobacteria</taxon>
        <taxon>Hyphomicrobiales</taxon>
        <taxon>Nitrobacteraceae</taxon>
        <taxon>Bradyrhizobium</taxon>
    </lineage>
</organism>
<reference evidence="3 4" key="1">
    <citation type="submission" date="2014-03" db="EMBL/GenBank/DDBJ databases">
        <title>Bradyrhizobium valentinum sp. nov., isolated from effective nodules of Lupinus mariae-josephae, a lupine endemic of basic-lime soils in Eastern Spain.</title>
        <authorList>
            <person name="Duran D."/>
            <person name="Rey L."/>
            <person name="Navarro A."/>
            <person name="Busquets A."/>
            <person name="Imperial J."/>
            <person name="Ruiz-Argueso T."/>
        </authorList>
    </citation>
    <scope>NUCLEOTIDE SEQUENCE [LARGE SCALE GENOMIC DNA]</scope>
    <source>
        <strain evidence="3 4">CCBAU 23086</strain>
    </source>
</reference>
<dbReference type="SUPFAM" id="SSF52833">
    <property type="entry name" value="Thioredoxin-like"/>
    <property type="match status" value="1"/>
</dbReference>
<dbReference type="InterPro" id="IPR010987">
    <property type="entry name" value="Glutathione-S-Trfase_C-like"/>
</dbReference>
<evidence type="ECO:0000313" key="3">
    <source>
        <dbReference type="EMBL" id="KRR26826.1"/>
    </source>
</evidence>
<dbReference type="InterPro" id="IPR040079">
    <property type="entry name" value="Glutathione_S-Trfase"/>
</dbReference>
<sequence>MLKLYYAPGTCALASHIALEEVGAPYSAERLNFKNNQQNSPDYLKINPKGRVPALVTDSGVLTETPAILAFIAQSFPNAKLAPQDSFAFAQVQSINSYLCSTVHVAHAHKMRGARWATEETSFADFKRKVPETMTACFTLIERDMLKGPWVMGEQYTICDPYLYTIAGWLEGDGVDLSKLPKVVAHRQRMEGRPAVQKVLADEKA</sequence>
<dbReference type="OrthoDB" id="7583243at2"/>
<dbReference type="Pfam" id="PF02798">
    <property type="entry name" value="GST_N"/>
    <property type="match status" value="1"/>
</dbReference>
<dbReference type="Gene3D" id="1.20.1050.10">
    <property type="match status" value="1"/>
</dbReference>
<dbReference type="SFLD" id="SFLDS00019">
    <property type="entry name" value="Glutathione_Transferase_(cytos"/>
    <property type="match status" value="1"/>
</dbReference>
<gene>
    <name evidence="3" type="ORF">CQ14_20190</name>
</gene>
<dbReference type="EMBL" id="LLYB01000043">
    <property type="protein sequence ID" value="KRR26826.1"/>
    <property type="molecule type" value="Genomic_DNA"/>
</dbReference>
<name>A0A0R3N485_9BRAD</name>
<dbReference type="SUPFAM" id="SSF47616">
    <property type="entry name" value="GST C-terminal domain-like"/>
    <property type="match status" value="1"/>
</dbReference>
<dbReference type="PANTHER" id="PTHR44051">
    <property type="entry name" value="GLUTATHIONE S-TRANSFERASE-RELATED"/>
    <property type="match status" value="1"/>
</dbReference>
<evidence type="ECO:0000313" key="4">
    <source>
        <dbReference type="Proteomes" id="UP000051660"/>
    </source>
</evidence>